<feature type="transmembrane region" description="Helical" evidence="6">
    <location>
        <begin position="186"/>
        <end position="208"/>
    </location>
</feature>
<name>A0ABS5AQ72_9PSEU</name>
<evidence type="ECO:0000256" key="4">
    <source>
        <dbReference type="ARBA" id="ARBA00022989"/>
    </source>
</evidence>
<dbReference type="Pfam" id="PF03706">
    <property type="entry name" value="LPG_synthase_TM"/>
    <property type="match status" value="1"/>
</dbReference>
<gene>
    <name evidence="7" type="ORF">JOF53_007589</name>
</gene>
<keyword evidence="4 6" id="KW-1133">Transmembrane helix</keyword>
<evidence type="ECO:0000256" key="2">
    <source>
        <dbReference type="ARBA" id="ARBA00022475"/>
    </source>
</evidence>
<dbReference type="Proteomes" id="UP001519363">
    <property type="component" value="Unassembled WGS sequence"/>
</dbReference>
<sequence length="308" mass="31753">MRGLWPWLRLLAALAVITLLAVRLGTDAVLDGLRAVSAPAAFAALGLGLLTTVACAYRWRLVARGLGLPLTLGQAVGDYYRGLLLNSVLPAGILGDLHRALSHGRQSGDLGKGVRAVVLERFAGQAVLITIGLGVLATTSVPGLDLGPTLLWLVPLLAVALLLPPVRRVLTRTLTDARALATRDTLPGVLGLSAAAVAGHVLLFLLAAHLAGVRAGVLELVPLAVLTLLVMAVPVNVGGFGPREAFLAVAFGAAGFGAEQGLTTGVVYGVLALVSALPGILPLLLPQRGEGQPERLDQPREHVLALAR</sequence>
<accession>A0ABS5AQ72</accession>
<organism evidence="7 8">
    <name type="scientific">Crossiella equi</name>
    <dbReference type="NCBI Taxonomy" id="130796"/>
    <lineage>
        <taxon>Bacteria</taxon>
        <taxon>Bacillati</taxon>
        <taxon>Actinomycetota</taxon>
        <taxon>Actinomycetes</taxon>
        <taxon>Pseudonocardiales</taxon>
        <taxon>Pseudonocardiaceae</taxon>
        <taxon>Crossiella</taxon>
    </lineage>
</organism>
<evidence type="ECO:0000256" key="5">
    <source>
        <dbReference type="ARBA" id="ARBA00023136"/>
    </source>
</evidence>
<evidence type="ECO:0000256" key="3">
    <source>
        <dbReference type="ARBA" id="ARBA00022692"/>
    </source>
</evidence>
<feature type="transmembrane region" description="Helical" evidence="6">
    <location>
        <begin position="150"/>
        <end position="166"/>
    </location>
</feature>
<evidence type="ECO:0000313" key="7">
    <source>
        <dbReference type="EMBL" id="MBP2478717.1"/>
    </source>
</evidence>
<keyword evidence="3 6" id="KW-0812">Transmembrane</keyword>
<protein>
    <submittedName>
        <fullName evidence="7">Uncharacterized membrane protein YbhN (UPF0104 family)</fullName>
    </submittedName>
</protein>
<comment type="subcellular location">
    <subcellularLocation>
        <location evidence="1">Cell membrane</location>
        <topology evidence="1">Multi-pass membrane protein</topology>
    </subcellularLocation>
</comment>
<proteinExistence type="predicted"/>
<dbReference type="EMBL" id="JAGIOO010000001">
    <property type="protein sequence ID" value="MBP2478717.1"/>
    <property type="molecule type" value="Genomic_DNA"/>
</dbReference>
<keyword evidence="2" id="KW-1003">Cell membrane</keyword>
<evidence type="ECO:0000256" key="6">
    <source>
        <dbReference type="SAM" id="Phobius"/>
    </source>
</evidence>
<feature type="transmembrane region" description="Helical" evidence="6">
    <location>
        <begin position="122"/>
        <end position="144"/>
    </location>
</feature>
<feature type="transmembrane region" description="Helical" evidence="6">
    <location>
        <begin position="35"/>
        <end position="57"/>
    </location>
</feature>
<reference evidence="7 8" key="1">
    <citation type="submission" date="2021-03" db="EMBL/GenBank/DDBJ databases">
        <title>Sequencing the genomes of 1000 actinobacteria strains.</title>
        <authorList>
            <person name="Klenk H.-P."/>
        </authorList>
    </citation>
    <scope>NUCLEOTIDE SEQUENCE [LARGE SCALE GENOMIC DNA]</scope>
    <source>
        <strain evidence="7 8">DSM 44580</strain>
    </source>
</reference>
<dbReference type="RefSeq" id="WP_086781800.1">
    <property type="nucleotide sequence ID" value="NZ_JAGIOO010000001.1"/>
</dbReference>
<feature type="transmembrane region" description="Helical" evidence="6">
    <location>
        <begin position="220"/>
        <end position="238"/>
    </location>
</feature>
<feature type="transmembrane region" description="Helical" evidence="6">
    <location>
        <begin position="268"/>
        <end position="285"/>
    </location>
</feature>
<dbReference type="PANTHER" id="PTHR40277">
    <property type="entry name" value="BLL5419 PROTEIN"/>
    <property type="match status" value="1"/>
</dbReference>
<comment type="caution">
    <text evidence="7">The sequence shown here is derived from an EMBL/GenBank/DDBJ whole genome shotgun (WGS) entry which is preliminary data.</text>
</comment>
<evidence type="ECO:0000313" key="8">
    <source>
        <dbReference type="Proteomes" id="UP001519363"/>
    </source>
</evidence>
<keyword evidence="8" id="KW-1185">Reference proteome</keyword>
<dbReference type="PANTHER" id="PTHR40277:SF1">
    <property type="entry name" value="BLL5419 PROTEIN"/>
    <property type="match status" value="1"/>
</dbReference>
<dbReference type="InterPro" id="IPR022791">
    <property type="entry name" value="L-PG_synthase/AglD"/>
</dbReference>
<keyword evidence="5 6" id="KW-0472">Membrane</keyword>
<evidence type="ECO:0000256" key="1">
    <source>
        <dbReference type="ARBA" id="ARBA00004651"/>
    </source>
</evidence>